<name>A0AAV7Q9D1_PLEWA</name>
<keyword evidence="2" id="KW-1185">Reference proteome</keyword>
<comment type="caution">
    <text evidence="1">The sequence shown here is derived from an EMBL/GenBank/DDBJ whole genome shotgun (WGS) entry which is preliminary data.</text>
</comment>
<dbReference type="PANTHER" id="PTHR11505">
    <property type="entry name" value="L1 TRANSPOSABLE ELEMENT-RELATED"/>
    <property type="match status" value="1"/>
</dbReference>
<gene>
    <name evidence="1" type="ORF">NDU88_002257</name>
</gene>
<dbReference type="Proteomes" id="UP001066276">
    <property type="component" value="Chromosome 6"/>
</dbReference>
<dbReference type="Gene3D" id="3.30.70.1820">
    <property type="entry name" value="L1 transposable element, RRM domain"/>
    <property type="match status" value="1"/>
</dbReference>
<evidence type="ECO:0000313" key="1">
    <source>
        <dbReference type="EMBL" id="KAJ1135827.1"/>
    </source>
</evidence>
<proteinExistence type="predicted"/>
<dbReference type="InterPro" id="IPR004244">
    <property type="entry name" value="Transposase_22"/>
</dbReference>
<protein>
    <submittedName>
        <fullName evidence="1">Uncharacterized protein</fullName>
    </submittedName>
</protein>
<accession>A0AAV7Q9D1</accession>
<evidence type="ECO:0000313" key="2">
    <source>
        <dbReference type="Proteomes" id="UP001066276"/>
    </source>
</evidence>
<sequence>MRMDDMNETLGTHSMEIVDHERSLQAQEANLADFEDKSRRDNVRVLGLPEGSETTLVEQSLEFWLVEILPELVKDKDLMVDRAHRTLGGKPKPGAPRECY</sequence>
<organism evidence="1 2">
    <name type="scientific">Pleurodeles waltl</name>
    <name type="common">Iberian ribbed newt</name>
    <dbReference type="NCBI Taxonomy" id="8319"/>
    <lineage>
        <taxon>Eukaryota</taxon>
        <taxon>Metazoa</taxon>
        <taxon>Chordata</taxon>
        <taxon>Craniata</taxon>
        <taxon>Vertebrata</taxon>
        <taxon>Euteleostomi</taxon>
        <taxon>Amphibia</taxon>
        <taxon>Batrachia</taxon>
        <taxon>Caudata</taxon>
        <taxon>Salamandroidea</taxon>
        <taxon>Salamandridae</taxon>
        <taxon>Pleurodelinae</taxon>
        <taxon>Pleurodeles</taxon>
    </lineage>
</organism>
<reference evidence="1" key="1">
    <citation type="journal article" date="2022" name="bioRxiv">
        <title>Sequencing and chromosome-scale assembly of the giantPleurodeles waltlgenome.</title>
        <authorList>
            <person name="Brown T."/>
            <person name="Elewa A."/>
            <person name="Iarovenko S."/>
            <person name="Subramanian E."/>
            <person name="Araus A.J."/>
            <person name="Petzold A."/>
            <person name="Susuki M."/>
            <person name="Suzuki K.-i.T."/>
            <person name="Hayashi T."/>
            <person name="Toyoda A."/>
            <person name="Oliveira C."/>
            <person name="Osipova E."/>
            <person name="Leigh N.D."/>
            <person name="Simon A."/>
            <person name="Yun M.H."/>
        </authorList>
    </citation>
    <scope>NUCLEOTIDE SEQUENCE</scope>
    <source>
        <strain evidence="1">20211129_DDA</strain>
        <tissue evidence="1">Liver</tissue>
    </source>
</reference>
<dbReference type="EMBL" id="JANPWB010000010">
    <property type="protein sequence ID" value="KAJ1135827.1"/>
    <property type="molecule type" value="Genomic_DNA"/>
</dbReference>
<dbReference type="AlphaFoldDB" id="A0AAV7Q9D1"/>